<dbReference type="FunFam" id="3.60.40.10:FF:000005">
    <property type="entry name" value="Serine/threonine protein phosphatase"/>
    <property type="match status" value="1"/>
</dbReference>
<evidence type="ECO:0000256" key="16">
    <source>
        <dbReference type="SAM" id="MobiDB-lite"/>
    </source>
</evidence>
<dbReference type="InterPro" id="IPR003018">
    <property type="entry name" value="GAF"/>
</dbReference>
<reference evidence="19" key="1">
    <citation type="submission" date="2012-10" db="EMBL/GenBank/DDBJ databases">
        <title>The complete genome sequence of Streptomyces collinus Tu 365.</title>
        <authorList>
            <person name="Ruckert C."/>
            <person name="Szczepanowski R."/>
            <person name="Goesmann A."/>
            <person name="Pross E.K."/>
            <person name="Musiol E.M."/>
            <person name="Blin K."/>
            <person name="Wohlleben W."/>
            <person name="Puhler A."/>
            <person name="Weber T."/>
            <person name="Kalinowski J."/>
        </authorList>
    </citation>
    <scope>NUCLEOTIDE SEQUENCE [LARGE SCALE GENOMIC DNA]</scope>
    <source>
        <strain evidence="19">DSM 40733 / Tue 365</strain>
    </source>
</reference>
<feature type="region of interest" description="Disordered" evidence="16">
    <location>
        <begin position="1"/>
        <end position="32"/>
    </location>
</feature>
<dbReference type="GO" id="GO:0046872">
    <property type="term" value="F:metal ion binding"/>
    <property type="evidence" value="ECO:0007669"/>
    <property type="project" value="UniProtKB-KW"/>
</dbReference>
<dbReference type="eggNOG" id="COG2208">
    <property type="taxonomic scope" value="Bacteria"/>
</dbReference>
<keyword evidence="6" id="KW-0418">Kinase</keyword>
<proteinExistence type="predicted"/>
<dbReference type="FunFam" id="3.30.450.40:FF:000035">
    <property type="entry name" value="PAS sensor protein"/>
    <property type="match status" value="1"/>
</dbReference>
<dbReference type="GO" id="GO:0006355">
    <property type="term" value="P:regulation of DNA-templated transcription"/>
    <property type="evidence" value="ECO:0007669"/>
    <property type="project" value="InterPro"/>
</dbReference>
<evidence type="ECO:0000256" key="10">
    <source>
        <dbReference type="ARBA" id="ARBA00022912"/>
    </source>
</evidence>
<dbReference type="InterPro" id="IPR013767">
    <property type="entry name" value="PAS_fold"/>
</dbReference>
<evidence type="ECO:0000256" key="6">
    <source>
        <dbReference type="ARBA" id="ARBA00022777"/>
    </source>
</evidence>
<keyword evidence="4" id="KW-0479">Metal-binding</keyword>
<dbReference type="HOGENOM" id="CLU_000445_43_3_11"/>
<dbReference type="SMART" id="SM00065">
    <property type="entry name" value="GAF"/>
    <property type="match status" value="1"/>
</dbReference>
<feature type="domain" description="PAS" evidence="17">
    <location>
        <begin position="41"/>
        <end position="105"/>
    </location>
</feature>
<protein>
    <recommendedName>
        <fullName evidence="1">protein-serine/threonine phosphatase</fullName>
        <ecNumber evidence="1">3.1.3.16</ecNumber>
    </recommendedName>
    <alternativeName>
        <fullName evidence="15">Protein-serine/threonine phosphatase</fullName>
    </alternativeName>
    <alternativeName>
        <fullName evidence="14">Serine/threonine-protein kinase</fullName>
    </alternativeName>
</protein>
<dbReference type="InterPro" id="IPR036457">
    <property type="entry name" value="PPM-type-like_dom_sf"/>
</dbReference>
<evidence type="ECO:0000256" key="2">
    <source>
        <dbReference type="ARBA" id="ARBA00022553"/>
    </source>
</evidence>
<dbReference type="Pfam" id="PF08448">
    <property type="entry name" value="PAS_4"/>
    <property type="match status" value="1"/>
</dbReference>
<comment type="catalytic activity">
    <reaction evidence="12">
        <text>O-phospho-L-seryl-[protein] + H2O = L-seryl-[protein] + phosphate</text>
        <dbReference type="Rhea" id="RHEA:20629"/>
        <dbReference type="Rhea" id="RHEA-COMP:9863"/>
        <dbReference type="Rhea" id="RHEA-COMP:11604"/>
        <dbReference type="ChEBI" id="CHEBI:15377"/>
        <dbReference type="ChEBI" id="CHEBI:29999"/>
        <dbReference type="ChEBI" id="CHEBI:43474"/>
        <dbReference type="ChEBI" id="CHEBI:83421"/>
        <dbReference type="EC" id="3.1.3.16"/>
    </reaction>
</comment>
<dbReference type="PATRIC" id="fig|1214242.5.peg.1087"/>
<keyword evidence="9" id="KW-0460">Magnesium</keyword>
<keyword evidence="11" id="KW-0464">Manganese</keyword>
<organism evidence="18 19">
    <name type="scientific">Streptomyces collinus (strain DSM 40733 / Tue 365)</name>
    <dbReference type="NCBI Taxonomy" id="1214242"/>
    <lineage>
        <taxon>Bacteria</taxon>
        <taxon>Bacillati</taxon>
        <taxon>Actinomycetota</taxon>
        <taxon>Actinomycetes</taxon>
        <taxon>Kitasatosporales</taxon>
        <taxon>Streptomycetaceae</taxon>
        <taxon>Streptomyces</taxon>
    </lineage>
</organism>
<dbReference type="NCBIfam" id="TIGR00229">
    <property type="entry name" value="sensory_box"/>
    <property type="match status" value="2"/>
</dbReference>
<dbReference type="InterPro" id="IPR052016">
    <property type="entry name" value="Bact_Sigma-Reg"/>
</dbReference>
<dbReference type="PANTHER" id="PTHR43156:SF2">
    <property type="entry name" value="STAGE II SPORULATION PROTEIN E"/>
    <property type="match status" value="1"/>
</dbReference>
<dbReference type="PROSITE" id="PS50112">
    <property type="entry name" value="PAS"/>
    <property type="match status" value="2"/>
</dbReference>
<keyword evidence="5" id="KW-0547">Nucleotide-binding</keyword>
<evidence type="ECO:0000256" key="9">
    <source>
        <dbReference type="ARBA" id="ARBA00022842"/>
    </source>
</evidence>
<dbReference type="RefSeq" id="WP_020938359.1">
    <property type="nucleotide sequence ID" value="NC_021985.1"/>
</dbReference>
<evidence type="ECO:0000256" key="4">
    <source>
        <dbReference type="ARBA" id="ARBA00022723"/>
    </source>
</evidence>
<evidence type="ECO:0000256" key="12">
    <source>
        <dbReference type="ARBA" id="ARBA00047761"/>
    </source>
</evidence>
<dbReference type="PANTHER" id="PTHR43156">
    <property type="entry name" value="STAGE II SPORULATION PROTEIN E-RELATED"/>
    <property type="match status" value="1"/>
</dbReference>
<evidence type="ECO:0000256" key="11">
    <source>
        <dbReference type="ARBA" id="ARBA00023211"/>
    </source>
</evidence>
<evidence type="ECO:0000256" key="13">
    <source>
        <dbReference type="ARBA" id="ARBA00056274"/>
    </source>
</evidence>
<dbReference type="eggNOG" id="COG2203">
    <property type="taxonomic scope" value="Bacteria"/>
</dbReference>
<feature type="domain" description="PAS" evidence="17">
    <location>
        <begin position="156"/>
        <end position="223"/>
    </location>
</feature>
<keyword evidence="19" id="KW-1185">Reference proteome</keyword>
<dbReference type="AlphaFoldDB" id="S5VHG8"/>
<evidence type="ECO:0000313" key="18">
    <source>
        <dbReference type="EMBL" id="AGS67875.1"/>
    </source>
</evidence>
<dbReference type="KEGG" id="sci:B446_05245"/>
<dbReference type="Gene3D" id="3.30.450.20">
    <property type="entry name" value="PAS domain"/>
    <property type="match status" value="2"/>
</dbReference>
<gene>
    <name evidence="18" type="ORF">B446_05245</name>
</gene>
<dbReference type="Pfam" id="PF07228">
    <property type="entry name" value="SpoIIE"/>
    <property type="match status" value="1"/>
</dbReference>
<evidence type="ECO:0000259" key="17">
    <source>
        <dbReference type="PROSITE" id="PS50112"/>
    </source>
</evidence>
<keyword evidence="7" id="KW-0378">Hydrolase</keyword>
<reference evidence="18 19" key="2">
    <citation type="journal article" date="2013" name="J. Biotechnol.">
        <title>Complete genome sequence of the kirromycin producer Streptomyces collinus Tu 365 consisting of a linear chromosome and two linear plasmids.</title>
        <authorList>
            <person name="Ruckert C."/>
            <person name="Szczepanowski R."/>
            <person name="Albersmeier A."/>
            <person name="Goesmann A."/>
            <person name="Iftime D."/>
            <person name="Musiol E.M."/>
            <person name="Blin K."/>
            <person name="Wohlleben W."/>
            <person name="Puhler A."/>
            <person name="Kalinowski J."/>
            <person name="Weber T."/>
        </authorList>
    </citation>
    <scope>NUCLEOTIDE SEQUENCE [LARGE SCALE GENOMIC DNA]</scope>
    <source>
        <strain evidence="19">DSM 40733 / Tue 365</strain>
    </source>
</reference>
<sequence>MGTTDSARTGTDTGTDTGTGTSTAAAGTGRAAAGAAPPSGLLDLLSVAAVVLDAEGRVVFWSPQAEELFGYTAQEALGQYAARLTVHEEHQHEVVRLFAEVLESGADWAGAFPVRRKDGSTRLVEFRNMRLLDDLGDTYVLGLAADQATVERVERDAALAMRLVSQSPVGLAILDPELRYVAMNPALERITGQSAADRIGRSAGEVLTFLDTDPEARLRRVLETGESVVDRDIVCRPPADPDHEHAWSVSYYRLDDSSGRVLGMAYSVIDVTERYLAATEAARARQRLDLIAAASARVGTTLDLETTARELADVVVPVLADEAAVVVLDSAPHGRGVRLAGPPVFRALAVRVARRAGAAPAAGPPGGPDGPGDDRLIAHCVGTRRPVLVPHTARREPGAAAGHAESAALLSAAGVHSYLAVPLVARGEVLGALDLRRTSNPAPFGDDDAFLAAELAARAAVCIDNARGYQTQRHAALTLQRSLLPEPPARLPGLGVGCRYQPAGATSEVGGDWFDAIPLRGDKTALVVGDVMGSGINAAATMGQLRTAARAFAELDLAPDEALRHLDHLTQGIEQSITTCIYCVYDPHRGECRICLAGHLPPVLMRAGHAAHLLDLPTGAPLGVGGVPFEAATVAFRPGDQLVLYTDGLVETRSEPIDARLHTLLDALTTTRGHDPEHTCDRILEMLRPPGGEDDVALLIARALP</sequence>
<keyword evidence="8" id="KW-0067">ATP-binding</keyword>
<dbReference type="SUPFAM" id="SSF55785">
    <property type="entry name" value="PYP-like sensor domain (PAS domain)"/>
    <property type="match status" value="2"/>
</dbReference>
<evidence type="ECO:0000256" key="5">
    <source>
        <dbReference type="ARBA" id="ARBA00022741"/>
    </source>
</evidence>
<dbReference type="Gene3D" id="3.30.450.40">
    <property type="match status" value="1"/>
</dbReference>
<dbReference type="Pfam" id="PF00989">
    <property type="entry name" value="PAS"/>
    <property type="match status" value="1"/>
</dbReference>
<dbReference type="STRING" id="1214242.B446_05245"/>
<dbReference type="SMART" id="SM00091">
    <property type="entry name" value="PAS"/>
    <property type="match status" value="2"/>
</dbReference>
<dbReference type="EC" id="3.1.3.16" evidence="1"/>
<dbReference type="Pfam" id="PF01590">
    <property type="entry name" value="GAF"/>
    <property type="match status" value="1"/>
</dbReference>
<dbReference type="GO" id="GO:0004722">
    <property type="term" value="F:protein serine/threonine phosphatase activity"/>
    <property type="evidence" value="ECO:0007669"/>
    <property type="project" value="UniProtKB-EC"/>
</dbReference>
<name>S5VHG8_STRC3</name>
<keyword evidence="10" id="KW-0904">Protein phosphatase</keyword>
<evidence type="ECO:0000313" key="19">
    <source>
        <dbReference type="Proteomes" id="UP000015423"/>
    </source>
</evidence>
<evidence type="ECO:0000256" key="8">
    <source>
        <dbReference type="ARBA" id="ARBA00022840"/>
    </source>
</evidence>
<keyword evidence="3" id="KW-0808">Transferase</keyword>
<evidence type="ECO:0000256" key="3">
    <source>
        <dbReference type="ARBA" id="ARBA00022679"/>
    </source>
</evidence>
<evidence type="ECO:0000256" key="7">
    <source>
        <dbReference type="ARBA" id="ARBA00022801"/>
    </source>
</evidence>
<dbReference type="GO" id="GO:0005524">
    <property type="term" value="F:ATP binding"/>
    <property type="evidence" value="ECO:0007669"/>
    <property type="project" value="UniProtKB-KW"/>
</dbReference>
<dbReference type="SUPFAM" id="SSF81606">
    <property type="entry name" value="PP2C-like"/>
    <property type="match status" value="1"/>
</dbReference>
<dbReference type="SMART" id="SM00331">
    <property type="entry name" value="PP2C_SIG"/>
    <property type="match status" value="1"/>
</dbReference>
<dbReference type="CDD" id="cd00130">
    <property type="entry name" value="PAS"/>
    <property type="match status" value="2"/>
</dbReference>
<dbReference type="InterPro" id="IPR000014">
    <property type="entry name" value="PAS"/>
</dbReference>
<dbReference type="EMBL" id="CP006259">
    <property type="protein sequence ID" value="AGS67875.1"/>
    <property type="molecule type" value="Genomic_DNA"/>
</dbReference>
<comment type="function">
    <text evidence="13">Primarily acts as an independent SigF regulator that is sensitive to the osmosensory signal, mediating the cross talk of PknD with the SigF regulon. Possesses both phosphatase and kinase activities. The kinase domain functions as a classic anti-sigma factor-like kinase to phosphorylate the anti-anti-sigma factor domain at the canonical regulatory site, and the phosphatase domain antagonizes this activity.</text>
</comment>
<keyword evidence="2" id="KW-0597">Phosphoprotein</keyword>
<dbReference type="InterPro" id="IPR013656">
    <property type="entry name" value="PAS_4"/>
</dbReference>
<evidence type="ECO:0000256" key="14">
    <source>
        <dbReference type="ARBA" id="ARBA00075117"/>
    </source>
</evidence>
<dbReference type="InterPro" id="IPR035965">
    <property type="entry name" value="PAS-like_dom_sf"/>
</dbReference>
<evidence type="ECO:0000256" key="1">
    <source>
        <dbReference type="ARBA" id="ARBA00013081"/>
    </source>
</evidence>
<dbReference type="SUPFAM" id="SSF55781">
    <property type="entry name" value="GAF domain-like"/>
    <property type="match status" value="1"/>
</dbReference>
<dbReference type="Proteomes" id="UP000015423">
    <property type="component" value="Chromosome"/>
</dbReference>
<accession>S5VHG8</accession>
<evidence type="ECO:0000256" key="15">
    <source>
        <dbReference type="ARBA" id="ARBA00081350"/>
    </source>
</evidence>
<dbReference type="InterPro" id="IPR001932">
    <property type="entry name" value="PPM-type_phosphatase-like_dom"/>
</dbReference>
<dbReference type="GO" id="GO:0016301">
    <property type="term" value="F:kinase activity"/>
    <property type="evidence" value="ECO:0007669"/>
    <property type="project" value="UniProtKB-KW"/>
</dbReference>
<dbReference type="InterPro" id="IPR029016">
    <property type="entry name" value="GAF-like_dom_sf"/>
</dbReference>
<dbReference type="Gene3D" id="3.60.40.10">
    <property type="entry name" value="PPM-type phosphatase domain"/>
    <property type="match status" value="1"/>
</dbReference>